<dbReference type="Proteomes" id="UP000243459">
    <property type="component" value="Chromosome 4"/>
</dbReference>
<organism evidence="1 2">
    <name type="scientific">Asparagus officinalis</name>
    <name type="common">Garden asparagus</name>
    <dbReference type="NCBI Taxonomy" id="4686"/>
    <lineage>
        <taxon>Eukaryota</taxon>
        <taxon>Viridiplantae</taxon>
        <taxon>Streptophyta</taxon>
        <taxon>Embryophyta</taxon>
        <taxon>Tracheophyta</taxon>
        <taxon>Spermatophyta</taxon>
        <taxon>Magnoliopsida</taxon>
        <taxon>Liliopsida</taxon>
        <taxon>Asparagales</taxon>
        <taxon>Asparagaceae</taxon>
        <taxon>Asparagoideae</taxon>
        <taxon>Asparagus</taxon>
    </lineage>
</organism>
<evidence type="ECO:0000313" key="1">
    <source>
        <dbReference type="EMBL" id="ONK72916.1"/>
    </source>
</evidence>
<accession>A0A5P1F3E9</accession>
<proteinExistence type="predicted"/>
<keyword evidence="2" id="KW-1185">Reference proteome</keyword>
<protein>
    <submittedName>
        <fullName evidence="1">Uncharacterized protein</fullName>
    </submittedName>
</protein>
<gene>
    <name evidence="1" type="ORF">A4U43_C04F24890</name>
</gene>
<dbReference type="EMBL" id="CM007384">
    <property type="protein sequence ID" value="ONK72916.1"/>
    <property type="molecule type" value="Genomic_DNA"/>
</dbReference>
<name>A0A5P1F3E9_ASPOF</name>
<reference evidence="2" key="1">
    <citation type="journal article" date="2017" name="Nat. Commun.">
        <title>The asparagus genome sheds light on the origin and evolution of a young Y chromosome.</title>
        <authorList>
            <person name="Harkess A."/>
            <person name="Zhou J."/>
            <person name="Xu C."/>
            <person name="Bowers J.E."/>
            <person name="Van der Hulst R."/>
            <person name="Ayyampalayam S."/>
            <person name="Mercati F."/>
            <person name="Riccardi P."/>
            <person name="McKain M.R."/>
            <person name="Kakrana A."/>
            <person name="Tang H."/>
            <person name="Ray J."/>
            <person name="Groenendijk J."/>
            <person name="Arikit S."/>
            <person name="Mathioni S.M."/>
            <person name="Nakano M."/>
            <person name="Shan H."/>
            <person name="Telgmann-Rauber A."/>
            <person name="Kanno A."/>
            <person name="Yue Z."/>
            <person name="Chen H."/>
            <person name="Li W."/>
            <person name="Chen Y."/>
            <person name="Xu X."/>
            <person name="Zhang Y."/>
            <person name="Luo S."/>
            <person name="Chen H."/>
            <person name="Gao J."/>
            <person name="Mao Z."/>
            <person name="Pires J.C."/>
            <person name="Luo M."/>
            <person name="Kudrna D."/>
            <person name="Wing R.A."/>
            <person name="Meyers B.C."/>
            <person name="Yi K."/>
            <person name="Kong H."/>
            <person name="Lavrijsen P."/>
            <person name="Sunseri F."/>
            <person name="Falavigna A."/>
            <person name="Ye Y."/>
            <person name="Leebens-Mack J.H."/>
            <person name="Chen G."/>
        </authorList>
    </citation>
    <scope>NUCLEOTIDE SEQUENCE [LARGE SCALE GENOMIC DNA]</scope>
    <source>
        <strain evidence="2">cv. DH0086</strain>
    </source>
</reference>
<sequence>MIEPSVDLKLFRRSILLQFEFWFNLVQFGSFWLSLAQSGSTWSNLARSGSAQSGLVQPNLAVMSRASRGRSPAMSVDGAPPSYAVGYPSGSFPSHAIYGRRGEHYSNSNDPSPIPATPQFASDTSTEVAQVVREGGHRAIRQLITDAPFVKDASSTQPLRKSDFLFGDSVDDPEAVFIGAEHWLHKTGNGFIYLPEIPRHRSLTST</sequence>
<evidence type="ECO:0000313" key="2">
    <source>
        <dbReference type="Proteomes" id="UP000243459"/>
    </source>
</evidence>
<dbReference type="Gramene" id="ONK72916">
    <property type="protein sequence ID" value="ONK72916"/>
    <property type="gene ID" value="A4U43_C04F24890"/>
</dbReference>
<dbReference type="AlphaFoldDB" id="A0A5P1F3E9"/>